<feature type="region of interest" description="Disordered" evidence="4">
    <location>
        <begin position="216"/>
        <end position="319"/>
    </location>
</feature>
<dbReference type="FunFam" id="1.10.8.60:FF:000081">
    <property type="entry name" value="AAA family ATPase/60S ribosome export protein"/>
    <property type="match status" value="1"/>
</dbReference>
<dbReference type="PANTHER" id="PTHR23077:SF171">
    <property type="entry name" value="NUCLEAR VALOSIN-CONTAINING PROTEIN-LIKE"/>
    <property type="match status" value="1"/>
</dbReference>
<feature type="compositionally biased region" description="Low complexity" evidence="4">
    <location>
        <begin position="259"/>
        <end position="271"/>
    </location>
</feature>
<feature type="compositionally biased region" description="Basic and acidic residues" evidence="4">
    <location>
        <begin position="958"/>
        <end position="969"/>
    </location>
</feature>
<dbReference type="InterPro" id="IPR003960">
    <property type="entry name" value="ATPase_AAA_CS"/>
</dbReference>
<dbReference type="Proteomes" id="UP001530400">
    <property type="component" value="Unassembled WGS sequence"/>
</dbReference>
<reference evidence="6 7" key="1">
    <citation type="submission" date="2024-10" db="EMBL/GenBank/DDBJ databases">
        <title>Updated reference genomes for cyclostephanoid diatoms.</title>
        <authorList>
            <person name="Roberts W.R."/>
            <person name="Alverson A.J."/>
        </authorList>
    </citation>
    <scope>NUCLEOTIDE SEQUENCE [LARGE SCALE GENOMIC DNA]</scope>
    <source>
        <strain evidence="6 7">AJA010-31</strain>
    </source>
</reference>
<evidence type="ECO:0000259" key="5">
    <source>
        <dbReference type="SMART" id="SM00382"/>
    </source>
</evidence>
<dbReference type="SMART" id="SM00382">
    <property type="entry name" value="AAA"/>
    <property type="match status" value="2"/>
</dbReference>
<dbReference type="InterPro" id="IPR041569">
    <property type="entry name" value="AAA_lid_3"/>
</dbReference>
<dbReference type="PANTHER" id="PTHR23077">
    <property type="entry name" value="AAA-FAMILY ATPASE"/>
    <property type="match status" value="1"/>
</dbReference>
<dbReference type="GO" id="GO:0005524">
    <property type="term" value="F:ATP binding"/>
    <property type="evidence" value="ECO:0007669"/>
    <property type="project" value="UniProtKB-KW"/>
</dbReference>
<dbReference type="FunFam" id="3.40.50.300:FF:000365">
    <property type="entry name" value="Ribosome biogenesis ATPase RIX7"/>
    <property type="match status" value="1"/>
</dbReference>
<dbReference type="EMBL" id="JALLPJ020000250">
    <property type="protein sequence ID" value="KAL3797574.1"/>
    <property type="molecule type" value="Genomic_DNA"/>
</dbReference>
<feature type="domain" description="AAA+ ATPase" evidence="5">
    <location>
        <begin position="352"/>
        <end position="497"/>
    </location>
</feature>
<evidence type="ECO:0000256" key="3">
    <source>
        <dbReference type="ARBA" id="ARBA00022840"/>
    </source>
</evidence>
<name>A0ABD3QB36_9STRA</name>
<feature type="compositionally biased region" description="Basic and acidic residues" evidence="4">
    <location>
        <begin position="216"/>
        <end position="225"/>
    </location>
</feature>
<proteinExistence type="inferred from homology"/>
<dbReference type="Gene3D" id="1.10.8.60">
    <property type="match status" value="2"/>
</dbReference>
<protein>
    <recommendedName>
        <fullName evidence="5">AAA+ ATPase domain-containing protein</fullName>
    </recommendedName>
</protein>
<evidence type="ECO:0000256" key="2">
    <source>
        <dbReference type="ARBA" id="ARBA00022741"/>
    </source>
</evidence>
<keyword evidence="2" id="KW-0547">Nucleotide-binding</keyword>
<dbReference type="PROSITE" id="PS00674">
    <property type="entry name" value="AAA"/>
    <property type="match status" value="1"/>
</dbReference>
<feature type="region of interest" description="Disordered" evidence="4">
    <location>
        <begin position="926"/>
        <end position="969"/>
    </location>
</feature>
<comment type="caution">
    <text evidence="6">The sequence shown here is derived from an EMBL/GenBank/DDBJ whole genome shotgun (WGS) entry which is preliminary data.</text>
</comment>
<dbReference type="AlphaFoldDB" id="A0ABD3QB36"/>
<keyword evidence="3" id="KW-0067">ATP-binding</keyword>
<gene>
    <name evidence="6" type="ORF">ACHAWO_012588</name>
</gene>
<organism evidence="6 7">
    <name type="scientific">Cyclotella atomus</name>
    <dbReference type="NCBI Taxonomy" id="382360"/>
    <lineage>
        <taxon>Eukaryota</taxon>
        <taxon>Sar</taxon>
        <taxon>Stramenopiles</taxon>
        <taxon>Ochrophyta</taxon>
        <taxon>Bacillariophyta</taxon>
        <taxon>Coscinodiscophyceae</taxon>
        <taxon>Thalassiosirophycidae</taxon>
        <taxon>Stephanodiscales</taxon>
        <taxon>Stephanodiscaceae</taxon>
        <taxon>Cyclotella</taxon>
    </lineage>
</organism>
<dbReference type="InterPro" id="IPR003593">
    <property type="entry name" value="AAA+_ATPase"/>
</dbReference>
<comment type="similarity">
    <text evidence="1">Belongs to the AAA ATPase family.</text>
</comment>
<feature type="region of interest" description="Disordered" evidence="4">
    <location>
        <begin position="884"/>
        <end position="903"/>
    </location>
</feature>
<accession>A0ABD3QB36</accession>
<evidence type="ECO:0000256" key="1">
    <source>
        <dbReference type="ARBA" id="ARBA00006914"/>
    </source>
</evidence>
<feature type="compositionally biased region" description="Polar residues" evidence="4">
    <location>
        <begin position="289"/>
        <end position="309"/>
    </location>
</feature>
<dbReference type="InterPro" id="IPR050168">
    <property type="entry name" value="AAA_ATPase_domain"/>
</dbReference>
<dbReference type="Pfam" id="PF17862">
    <property type="entry name" value="AAA_lid_3"/>
    <property type="match status" value="2"/>
</dbReference>
<feature type="domain" description="AAA+ ATPase" evidence="5">
    <location>
        <begin position="684"/>
        <end position="823"/>
    </location>
</feature>
<dbReference type="FunFam" id="3.40.50.300:FF:000149">
    <property type="entry name" value="Nuclear valosin-containing protein-like"/>
    <property type="match status" value="1"/>
</dbReference>
<keyword evidence="7" id="KW-1185">Reference proteome</keyword>
<feature type="compositionally biased region" description="Low complexity" evidence="4">
    <location>
        <begin position="35"/>
        <end position="49"/>
    </location>
</feature>
<dbReference type="Gene3D" id="3.40.50.300">
    <property type="entry name" value="P-loop containing nucleotide triphosphate hydrolases"/>
    <property type="match status" value="2"/>
</dbReference>
<feature type="compositionally biased region" description="Low complexity" evidence="4">
    <location>
        <begin position="126"/>
        <end position="138"/>
    </location>
</feature>
<feature type="compositionally biased region" description="Basic and acidic residues" evidence="4">
    <location>
        <begin position="926"/>
        <end position="939"/>
    </location>
</feature>
<dbReference type="SUPFAM" id="SSF52540">
    <property type="entry name" value="P-loop containing nucleoside triphosphate hydrolases"/>
    <property type="match status" value="2"/>
</dbReference>
<sequence length="969" mass="103584">METIKPQGYRFHKSGSASPIHPSLSRSNSTSGIPLARSNSTNSLSASSSSDIKLHQIVRKIISQTPSLLIGNKSSSATTLQAKRNASNAIVDIIYEKHREYRRKEREAIVKGVDACLAEILAENSYHSGSSNSTNNSSGKKRRVAVGGGSEIDNTYSNNEGEAKRSKIDSCEAPPLFVVDRNSEVVAAAAAANVSEGEEKTSSGGNMLNASLRNRYKEQREKDHTSAAAAGSCASVASKDESVDQLHDTSNKTMDEPTKSTAVANSNTTTPNPTPKKKKKVKRTPSSSIQHESSNDNPTISSSTTTQILPSPRPTERYSTLGGISTLLTTIRQLIEYPLSHPELFTHLGIEPPRGVLLRGPPGCGKTHLAKAIAGELNVSYFQVSAPELVGGVSGESEARVRTLFESAANYAPSIIFIDEIDAIAPKRGDGGGGGGKSMEKRIVAQLLTSMDGLSPDKTRNGSAVIVMGATNRPDALDAALRRAGRFDREIVLGAPDEKARVGILRVMTRAMRVEGDLDYGVLAKKTPGFVGADVRSLTKEAAVVAINRIFRLLNDDDNDGGGGTTVDREEALKLLSSDSNVDAEEGTVVANAKDPQATVQDNDIRTRPPLTPEQLAPLYITMDDFLSAIPNVQPSSKREGFATVPDVAWSDIGALSNIREELTLSVLEPIAHPERFEALGLPLPAGVLLYGPPGCGKTLLAKAIANESGANFISVKGPELLDKYVGESERSVRVVFERARSSSPCIIFFDELDSLCPKRGSDGGGGGGVSERVVNQLLTEMDGLDSRRSVFVIAATNRPELIDPAMLRPGRLDKLLYVSLPTPDDRLSILRALSKKVNLASDVNLEAIANDPHAEGFSGADCAALLREAGLAVLRDGVLNRSSVGNNTVADSTEKKDENDTQPLQITAHHFKYAFDHVLPSVSKKDQARYDRLRERMARARTRSGGENAANGDESGVDVKDATSENNA</sequence>
<evidence type="ECO:0000313" key="6">
    <source>
        <dbReference type="EMBL" id="KAL3797574.1"/>
    </source>
</evidence>
<evidence type="ECO:0000256" key="4">
    <source>
        <dbReference type="SAM" id="MobiDB-lite"/>
    </source>
</evidence>
<feature type="region of interest" description="Disordered" evidence="4">
    <location>
        <begin position="126"/>
        <end position="167"/>
    </location>
</feature>
<dbReference type="Pfam" id="PF00004">
    <property type="entry name" value="AAA"/>
    <property type="match status" value="2"/>
</dbReference>
<dbReference type="InterPro" id="IPR003959">
    <property type="entry name" value="ATPase_AAA_core"/>
</dbReference>
<feature type="compositionally biased region" description="Basic and acidic residues" evidence="4">
    <location>
        <begin position="238"/>
        <end position="258"/>
    </location>
</feature>
<feature type="compositionally biased region" description="Low complexity" evidence="4">
    <location>
        <begin position="226"/>
        <end position="237"/>
    </location>
</feature>
<evidence type="ECO:0000313" key="7">
    <source>
        <dbReference type="Proteomes" id="UP001530400"/>
    </source>
</evidence>
<dbReference type="InterPro" id="IPR027417">
    <property type="entry name" value="P-loop_NTPase"/>
</dbReference>
<feature type="region of interest" description="Disordered" evidence="4">
    <location>
        <begin position="1"/>
        <end position="49"/>
    </location>
</feature>